<dbReference type="AlphaFoldDB" id="A0A024G4P7"/>
<accession>A0A024G4P7</accession>
<proteinExistence type="inferred from homology"/>
<dbReference type="STRING" id="65357.A0A024G4P7"/>
<dbReference type="GO" id="GO:0016020">
    <property type="term" value="C:membrane"/>
    <property type="evidence" value="ECO:0007669"/>
    <property type="project" value="UniProtKB-SubCell"/>
</dbReference>
<feature type="signal peptide" evidence="8">
    <location>
        <begin position="1"/>
        <end position="17"/>
    </location>
</feature>
<feature type="transmembrane region" description="Helical" evidence="7">
    <location>
        <begin position="330"/>
        <end position="350"/>
    </location>
</feature>
<evidence type="ECO:0000256" key="7">
    <source>
        <dbReference type="SAM" id="Phobius"/>
    </source>
</evidence>
<sequence>MWFCITLLVLGFHLTSPSRIAFQVSSNADDCFYEENAARASATFMTMRFGILKGSKNDKLAVAIHSPSGRVIKSWNATQAEHTTSVLHEFGMYAICYRRIQGSYKINVFHTVEIIPSGIAVILLYPTMTATLQKRNLAGANYTIFQTSDDEKDMQFGITEFNIESLSPSMITDRTRALLSLSVRYNSTSNVVLQVAHMTDTTQYPLKWSQFESHIENLSRREIDRDQAASGNHVYFDITESIEEAIKEGKRALTLTFHAKGGSIGLDGVGHASSSLYPRILFEEEETESLERIKYLKSRILDLRGEVSYIIQREEHSRDAAESVNSRVKWLSLFANALLMCIALIQVFYVRKILEGGY</sequence>
<evidence type="ECO:0000256" key="3">
    <source>
        <dbReference type="ARBA" id="ARBA00022692"/>
    </source>
</evidence>
<evidence type="ECO:0000256" key="6">
    <source>
        <dbReference type="ARBA" id="ARBA00023136"/>
    </source>
</evidence>
<comment type="caution">
    <text evidence="10">The sequence shown here is derived from an EMBL/GenBank/DDBJ whole genome shotgun (WGS) entry which is preliminary data.</text>
</comment>
<dbReference type="InterPro" id="IPR009038">
    <property type="entry name" value="GOLD_dom"/>
</dbReference>
<organism evidence="10 11">
    <name type="scientific">Albugo candida</name>
    <dbReference type="NCBI Taxonomy" id="65357"/>
    <lineage>
        <taxon>Eukaryota</taxon>
        <taxon>Sar</taxon>
        <taxon>Stramenopiles</taxon>
        <taxon>Oomycota</taxon>
        <taxon>Peronosporomycetes</taxon>
        <taxon>Albuginales</taxon>
        <taxon>Albuginaceae</taxon>
        <taxon>Albugo</taxon>
    </lineage>
</organism>
<gene>
    <name evidence="10" type="ORF">BN9_020630</name>
</gene>
<evidence type="ECO:0000313" key="11">
    <source>
        <dbReference type="Proteomes" id="UP000053237"/>
    </source>
</evidence>
<keyword evidence="6 7" id="KW-0472">Membrane</keyword>
<evidence type="ECO:0000256" key="1">
    <source>
        <dbReference type="ARBA" id="ARBA00004479"/>
    </source>
</evidence>
<evidence type="ECO:0000313" key="10">
    <source>
        <dbReference type="EMBL" id="CCI41279.1"/>
    </source>
</evidence>
<dbReference type="Pfam" id="PF01105">
    <property type="entry name" value="EMP24_GP25L"/>
    <property type="match status" value="2"/>
</dbReference>
<protein>
    <recommendedName>
        <fullName evidence="9">GOLD domain-containing protein</fullName>
    </recommendedName>
</protein>
<comment type="subcellular location">
    <subcellularLocation>
        <location evidence="1">Membrane</location>
        <topology evidence="1">Single-pass type I membrane protein</topology>
    </subcellularLocation>
</comment>
<dbReference type="Proteomes" id="UP000053237">
    <property type="component" value="Unassembled WGS sequence"/>
</dbReference>
<keyword evidence="5 7" id="KW-1133">Transmembrane helix</keyword>
<reference evidence="10 11" key="1">
    <citation type="submission" date="2012-05" db="EMBL/GenBank/DDBJ databases">
        <title>Recombination and specialization in a pathogen metapopulation.</title>
        <authorList>
            <person name="Gardiner A."/>
            <person name="Kemen E."/>
            <person name="Schultz-Larsen T."/>
            <person name="MacLean D."/>
            <person name="Van Oosterhout C."/>
            <person name="Jones J.D.G."/>
        </authorList>
    </citation>
    <scope>NUCLEOTIDE SEQUENCE [LARGE SCALE GENOMIC DNA]</scope>
    <source>
        <strain evidence="10 11">Ac Nc2</strain>
    </source>
</reference>
<dbReference type="InterPro" id="IPR015720">
    <property type="entry name" value="Emp24-like"/>
</dbReference>
<evidence type="ECO:0000256" key="4">
    <source>
        <dbReference type="ARBA" id="ARBA00022729"/>
    </source>
</evidence>
<dbReference type="SMART" id="SM01190">
    <property type="entry name" value="EMP24_GP25L"/>
    <property type="match status" value="1"/>
</dbReference>
<evidence type="ECO:0000256" key="2">
    <source>
        <dbReference type="ARBA" id="ARBA00007104"/>
    </source>
</evidence>
<dbReference type="InParanoid" id="A0A024G4P7"/>
<keyword evidence="4 8" id="KW-0732">Signal</keyword>
<dbReference type="OrthoDB" id="62956at2759"/>
<keyword evidence="11" id="KW-1185">Reference proteome</keyword>
<dbReference type="EMBL" id="CAIX01000017">
    <property type="protein sequence ID" value="CCI41279.1"/>
    <property type="molecule type" value="Genomic_DNA"/>
</dbReference>
<comment type="similarity">
    <text evidence="2">Belongs to the EMP24/GP25L family.</text>
</comment>
<keyword evidence="3 7" id="KW-0812">Transmembrane</keyword>
<evidence type="ECO:0000256" key="5">
    <source>
        <dbReference type="ARBA" id="ARBA00022989"/>
    </source>
</evidence>
<dbReference type="PANTHER" id="PTHR22811">
    <property type="entry name" value="TRANSMEMBRANE EMP24 DOMAIN-CONTAINING PROTEIN"/>
    <property type="match status" value="1"/>
</dbReference>
<feature type="domain" description="GOLD" evidence="9">
    <location>
        <begin position="19"/>
        <end position="355"/>
    </location>
</feature>
<name>A0A024G4P7_9STRA</name>
<feature type="chain" id="PRO_5001532212" description="GOLD domain-containing protein" evidence="8">
    <location>
        <begin position="18"/>
        <end position="358"/>
    </location>
</feature>
<evidence type="ECO:0000259" key="9">
    <source>
        <dbReference type="SMART" id="SM01190"/>
    </source>
</evidence>
<evidence type="ECO:0000256" key="8">
    <source>
        <dbReference type="SAM" id="SignalP"/>
    </source>
</evidence>